<dbReference type="Pfam" id="PF00501">
    <property type="entry name" value="AMP-binding"/>
    <property type="match status" value="1"/>
</dbReference>
<protein>
    <recommendedName>
        <fullName evidence="6">Long-chain-fatty-acid--CoA ligase</fullName>
        <ecNumber evidence="5">6.2.1.3</ecNumber>
    </recommendedName>
    <alternativeName>
        <fullName evidence="7">Long-chain acyl-CoA synthetase</fullName>
    </alternativeName>
</protein>
<evidence type="ECO:0000313" key="10">
    <source>
        <dbReference type="EMBL" id="GAA4387713.1"/>
    </source>
</evidence>
<feature type="domain" description="AMP-dependent synthetase/ligase" evidence="8">
    <location>
        <begin position="37"/>
        <end position="399"/>
    </location>
</feature>
<evidence type="ECO:0000313" key="11">
    <source>
        <dbReference type="Proteomes" id="UP001500635"/>
    </source>
</evidence>
<dbReference type="InterPro" id="IPR050237">
    <property type="entry name" value="ATP-dep_AMP-bd_enzyme"/>
</dbReference>
<dbReference type="InterPro" id="IPR025110">
    <property type="entry name" value="AMP-bd_C"/>
</dbReference>
<sequence length="539" mass="58622">MQAMVLDGVVPYPDEFAERYREKGYWTGQTHSDLLFASAADHADEVAVIAGDRRITYARLAADVSLLAGGFDALGIRRGDRVVVHLPNVPEFVEVVFALFDIGAIPVLALASHRRSEIEYFIEHTGARAYVTIDRHDGFDGAATAAELRETQPTLEHTVIVSSHGGGTDLARLMAGPALPRARRSLPEDVAFLQLSGGTTGRPKLIPRTHDDYLYSVRESDALCGVTDRTVQLVGLPISHNFTMSSPGILGVLAAGGTLVLAANGTPDVAFPLIEEHRVTQAALVPSLALAWLNSALRSRYDLGSLETILVGGAKFSAAAARRVGPELGCGLQQVFGMAEGLVNYTRRGDDEDTIVATQGRPISPDDEVRVVDDDDRDLPDGEEGHLLVRGPYTIRGYYRAPDHNARSFTADGFYRTGDVVRRDARGYLTVVGRSKDQINRGGEKISPEEIENLILGHDAIHDVSVVGVPDESLGERTKAYVIRRDESDGQPSVLGLRRFLRDRGLAPYKIPDLIEFVTEFPLTGVGKTSKRDQRVKGR</sequence>
<keyword evidence="11" id="KW-1185">Reference proteome</keyword>
<dbReference type="Proteomes" id="UP001500635">
    <property type="component" value="Unassembled WGS sequence"/>
</dbReference>
<dbReference type="PANTHER" id="PTHR43767">
    <property type="entry name" value="LONG-CHAIN-FATTY-ACID--COA LIGASE"/>
    <property type="match status" value="1"/>
</dbReference>
<comment type="pathway">
    <text evidence="2">Lipid metabolism; fatty acid beta-oxidation.</text>
</comment>
<dbReference type="SUPFAM" id="SSF56801">
    <property type="entry name" value="Acetyl-CoA synthetase-like"/>
    <property type="match status" value="1"/>
</dbReference>
<dbReference type="Gene3D" id="3.30.300.30">
    <property type="match status" value="1"/>
</dbReference>
<feature type="domain" description="AMP-binding enzyme C-terminal" evidence="9">
    <location>
        <begin position="450"/>
        <end position="528"/>
    </location>
</feature>
<evidence type="ECO:0000256" key="6">
    <source>
        <dbReference type="ARBA" id="ARBA00039545"/>
    </source>
</evidence>
<accession>A0ABP8JAB9</accession>
<evidence type="ECO:0000259" key="9">
    <source>
        <dbReference type="Pfam" id="PF13193"/>
    </source>
</evidence>
<dbReference type="Gene3D" id="3.40.50.980">
    <property type="match status" value="2"/>
</dbReference>
<evidence type="ECO:0000256" key="2">
    <source>
        <dbReference type="ARBA" id="ARBA00005005"/>
    </source>
</evidence>
<dbReference type="Pfam" id="PF13193">
    <property type="entry name" value="AMP-binding_C"/>
    <property type="match status" value="1"/>
</dbReference>
<gene>
    <name evidence="10" type="ORF">GCM10023147_12470</name>
</gene>
<dbReference type="EMBL" id="BAABFR010000013">
    <property type="protein sequence ID" value="GAA4387713.1"/>
    <property type="molecule type" value="Genomic_DNA"/>
</dbReference>
<evidence type="ECO:0000256" key="4">
    <source>
        <dbReference type="ARBA" id="ARBA00023136"/>
    </source>
</evidence>
<organism evidence="10 11">
    <name type="scientific">Tsukamurella soli</name>
    <dbReference type="NCBI Taxonomy" id="644556"/>
    <lineage>
        <taxon>Bacteria</taxon>
        <taxon>Bacillati</taxon>
        <taxon>Actinomycetota</taxon>
        <taxon>Actinomycetes</taxon>
        <taxon>Mycobacteriales</taxon>
        <taxon>Tsukamurellaceae</taxon>
        <taxon>Tsukamurella</taxon>
    </lineage>
</organism>
<evidence type="ECO:0000259" key="8">
    <source>
        <dbReference type="Pfam" id="PF00501"/>
    </source>
</evidence>
<keyword evidence="4" id="KW-0472">Membrane</keyword>
<evidence type="ECO:0000256" key="1">
    <source>
        <dbReference type="ARBA" id="ARBA00004170"/>
    </source>
</evidence>
<comment type="caution">
    <text evidence="10">The sequence shown here is derived from an EMBL/GenBank/DDBJ whole genome shotgun (WGS) entry which is preliminary data.</text>
</comment>
<name>A0ABP8JAB9_9ACTN</name>
<dbReference type="InterPro" id="IPR000873">
    <property type="entry name" value="AMP-dep_synth/lig_dom"/>
</dbReference>
<comment type="subcellular location">
    <subcellularLocation>
        <location evidence="1">Membrane</location>
        <topology evidence="1">Peripheral membrane protein</topology>
    </subcellularLocation>
</comment>
<dbReference type="PROSITE" id="PS00455">
    <property type="entry name" value="AMP_BINDING"/>
    <property type="match status" value="1"/>
</dbReference>
<dbReference type="InterPro" id="IPR020845">
    <property type="entry name" value="AMP-binding_CS"/>
</dbReference>
<reference evidence="11" key="1">
    <citation type="journal article" date="2019" name="Int. J. Syst. Evol. Microbiol.">
        <title>The Global Catalogue of Microorganisms (GCM) 10K type strain sequencing project: providing services to taxonomists for standard genome sequencing and annotation.</title>
        <authorList>
            <consortium name="The Broad Institute Genomics Platform"/>
            <consortium name="The Broad Institute Genome Sequencing Center for Infectious Disease"/>
            <person name="Wu L."/>
            <person name="Ma J."/>
        </authorList>
    </citation>
    <scope>NUCLEOTIDE SEQUENCE [LARGE SCALE GENOMIC DNA]</scope>
    <source>
        <strain evidence="11">JCM 17688</strain>
    </source>
</reference>
<dbReference type="InterPro" id="IPR045851">
    <property type="entry name" value="AMP-bd_C_sf"/>
</dbReference>
<evidence type="ECO:0000256" key="3">
    <source>
        <dbReference type="ARBA" id="ARBA00022598"/>
    </source>
</evidence>
<dbReference type="Gene3D" id="2.30.38.10">
    <property type="entry name" value="Luciferase, Domain 3"/>
    <property type="match status" value="1"/>
</dbReference>
<evidence type="ECO:0000256" key="7">
    <source>
        <dbReference type="ARBA" id="ARBA00042773"/>
    </source>
</evidence>
<dbReference type="PANTHER" id="PTHR43767:SF8">
    <property type="entry name" value="LONG-CHAIN-FATTY-ACID--COA LIGASE"/>
    <property type="match status" value="1"/>
</dbReference>
<evidence type="ECO:0000256" key="5">
    <source>
        <dbReference type="ARBA" id="ARBA00026121"/>
    </source>
</evidence>
<dbReference type="EC" id="6.2.1.3" evidence="5"/>
<keyword evidence="3" id="KW-0436">Ligase</keyword>
<proteinExistence type="predicted"/>